<comment type="caution">
    <text evidence="1">The sequence shown here is derived from an EMBL/GenBank/DDBJ whole genome shotgun (WGS) entry which is preliminary data.</text>
</comment>
<dbReference type="RefSeq" id="WP_205101538.1">
    <property type="nucleotide sequence ID" value="NZ_JACJJC010000001.1"/>
</dbReference>
<dbReference type="Pfam" id="PF03927">
    <property type="entry name" value="NapD"/>
    <property type="match status" value="1"/>
</dbReference>
<evidence type="ECO:0000313" key="2">
    <source>
        <dbReference type="Proteomes" id="UP000715095"/>
    </source>
</evidence>
<organism evidence="1 2">
    <name type="scientific">Sutterella massiliensis</name>
    <dbReference type="NCBI Taxonomy" id="1816689"/>
    <lineage>
        <taxon>Bacteria</taxon>
        <taxon>Pseudomonadati</taxon>
        <taxon>Pseudomonadota</taxon>
        <taxon>Betaproteobacteria</taxon>
        <taxon>Burkholderiales</taxon>
        <taxon>Sutterellaceae</taxon>
        <taxon>Sutterella</taxon>
    </lineage>
</organism>
<dbReference type="InterPro" id="IPR005623">
    <property type="entry name" value="Chaperone_NapD_NO3_reduct"/>
</dbReference>
<dbReference type="Proteomes" id="UP000715095">
    <property type="component" value="Unassembled WGS sequence"/>
</dbReference>
<evidence type="ECO:0000313" key="1">
    <source>
        <dbReference type="EMBL" id="MBM6703159.1"/>
    </source>
</evidence>
<protein>
    <submittedName>
        <fullName evidence="1">Chaperone NapD</fullName>
    </submittedName>
</protein>
<sequence length="79" mass="8458">MNYSAILLVAKPGALNAAIEQAAQVPGVDVHQIDPKGERAVCTIEAATVDDEVRIFSSLRDLEAVFDVSLLEHRPGADE</sequence>
<proteinExistence type="predicted"/>
<reference evidence="1 2" key="1">
    <citation type="journal article" date="2021" name="Sci. Rep.">
        <title>The distribution of antibiotic resistance genes in chicken gut microbiota commensals.</title>
        <authorList>
            <person name="Juricova H."/>
            <person name="Matiasovicova J."/>
            <person name="Kubasova T."/>
            <person name="Cejkova D."/>
            <person name="Rychlik I."/>
        </authorList>
    </citation>
    <scope>NUCLEOTIDE SEQUENCE [LARGE SCALE GENOMIC DNA]</scope>
    <source>
        <strain evidence="1 2">An829</strain>
    </source>
</reference>
<accession>A0ABS2DP81</accession>
<name>A0ABS2DP81_9BURK</name>
<keyword evidence="2" id="KW-1185">Reference proteome</keyword>
<gene>
    <name evidence="1" type="ORF">H6A60_01335</name>
</gene>
<dbReference type="EMBL" id="JACJJC010000001">
    <property type="protein sequence ID" value="MBM6703159.1"/>
    <property type="molecule type" value="Genomic_DNA"/>
</dbReference>
<dbReference type="Gene3D" id="3.30.70.920">
    <property type="match status" value="1"/>
</dbReference>